<keyword evidence="7" id="KW-0539">Nucleus</keyword>
<dbReference type="Pfam" id="PF18296">
    <property type="entry name" value="MID_MedPIWI"/>
    <property type="match status" value="1"/>
</dbReference>
<protein>
    <recommendedName>
        <fullName evidence="3">Mediator of RNA polymerase II transcription subunit 13</fullName>
    </recommendedName>
</protein>
<dbReference type="InterPro" id="IPR021643">
    <property type="entry name" value="Mediator_Med13_N"/>
</dbReference>
<feature type="compositionally biased region" description="Low complexity" evidence="8">
    <location>
        <begin position="913"/>
        <end position="926"/>
    </location>
</feature>
<feature type="compositionally biased region" description="Polar residues" evidence="8">
    <location>
        <begin position="548"/>
        <end position="568"/>
    </location>
</feature>
<comment type="subcellular location">
    <subcellularLocation>
        <location evidence="1">Nucleus</location>
    </subcellularLocation>
</comment>
<evidence type="ECO:0000256" key="8">
    <source>
        <dbReference type="SAM" id="MobiDB-lite"/>
    </source>
</evidence>
<evidence type="ECO:0000259" key="10">
    <source>
        <dbReference type="Pfam" id="PF18296"/>
    </source>
</evidence>
<sequence length="2332" mass="257490">MSASKMTTNGGSLENCHTNVFALTELNGLKWKCLTTPLTQRTWTSLEQDPVLSAYAKCLQAGILCAWRRQPPQQSSTLNALPLPDYRIDVVKELWVFWYSQEEPNCLAEFTSHLMSNDDAQGNWSVPGIQYETRTLFFKALHNLIERSLMKHGFIRIGKYFARPYDVPSADRVHCSPSYLTGISFNFFVHGENTVCANVNVQRQPTLFRLSRRHLHQKKRQPVVLGPWSLRATLVPDQPKPYDVNPVSRPFESTANFMTPMEQHALYSSGNVYGTAESAYSSPSKSYPPLGTVNLGGQAVPNTTVNSGENFISRCTLERFWTEWLQFFGLPNNSKLASDHNRTDGMGYVDSKGKDQEQAGEIPKMVLVDVDGIHMWYPSSLVVIQASEDLLLKKAETESSEEEMTGNQNATMNNMDEVPTSSAGNVEQITPLSARKRRRKQRETELDGSNGERRNMMYNRFVNGSRAAQRYLEETCLLPSCARKKEAVESPATSNLGLLMSGATNDEDSRWNITDGNGRKDRENEQCSCRQCTVASSSRVQPSSGVSTPSSLVASDGSQLPMHQSPLSTSTLPVSISQFVYGSKSADAFDGKEHEVPFHRRSPSFARSPSPPRSPAWEKRFSLIASEIGNADRSSPDWVHEFYGYGSNISSSGRQASDIARDERYQFPPSPVGVVPDAPDSRHVHIKRYDSSQSRANSCKPVYQNLSPSSSRPRTPVGGNVIQEPSCRLSIPNFLTKRAFSSLNDLSDAVKMDDSQKVPVVKMENINMVNDPLKAIMQNNLKEDVEFRKTRTSHRKNRNGRRKLEWAGVENLDVSHITISLGEDEASSMPDIYGSARIGDTSQESHLTDAVVLSSESVTTLKPSKPGFAPMKMISTFGIDENGSVMRTSSLSMETDNISGRMGSEAYGVDGEPSSSSFTDDASPSTVAMMDTSSPSGPPNDSVHLSPPASNERVESSMYTINASLANNILGRVGGPPSVGDYKIYPTPPSVDATQSQQFSPQNVIVQSNSSGIICPANVQSFMSVLPSYTTNATAIGHSIQQTHPPILSAMTSNNACDSEIWTDTGSLITVKHEREDVEEKCEIKTNKLERLLDEIPVFGNTRKMEVALNGKFAGDLFDGDTIPFEVKNLRVPPSVYADQMKVIAASLASRKKRKTISRPPDYLRIRDQFSSVGAHRSTPNSRHYRLHYRMTPSSSAPNLHGGSINAMYGFQQACTSSGPTGYPPNCVPHVPFPVCSASGTMMGNSMLSGGMHVMNVPGSPSMMMHGMNPHSQMGSMRGPGRPQSLAYGPITSVAGHSHRPGFVGSPVGYCGPLSGMMNHMSTPSQMIAMHGHVSQVGQMNPSLPRGIMPSGTPPLMTPVSQFHQNSHHQQQPFQQLSQFVNNTNFAVQQGPPGLSPQQQQVYHQQMLYRGMQGNVTPQHSMQSPGSYMLESQASTPIEPPPSFSQAISGQYSGISSAPVSVSASEMYDSSSQGSIRSSMGMNQSRPGSVVMPGTPHAPHTPMMMSQGSSISLSGSVNNRIFPGRTVNMQQVDLNVMNLPTVVRTHPEGKSLVLSVLLQDTVLDLHYDSVFDACPICSCNGNIRAKELGVYITPPEVLRQSPAQQQSIVSKPTSGFYNNTVNTCNCGFSAVRHRYLSMKAGLFPEDAKEATDITENPTQPSIPHTIWFDSMSGRDMNFIALLREQCLVRDLGGLVQQVSMLSMQCQRASQFERIGSDSSDQTEYIISDVDQRELSLVFQAACEVACMEMNCRRPPHDMRTSVLHEWGVQIANEMREPREAECLAVLEEVGPILEETLRVARSAPLYSSNNIVEGPLTWRHFDRKSLKTGCGTFKEDESCPEPVPSIIVASERDAIIASPEIIRMWEKMTLEPYDQPKDILYVAVVPDNIVCFENSKKYFDDLSRVYEQFRFGRHIPLCKEPLKEGILRVPARFPATNSAEFDNFLNQVERHMGDNKSLINRLKAYMQCFENELAKLLLTNDCLFDRETYRKLLFENQNQISSILSQSPPPPFQSATANTPPLNSEQMPPPAMPNSASSGSMLTASQGSCGMSGPSSVGQSVSCIGEPLTPEGASTADSGSTAATTTAMMAEQCIIPEDEPFALPHVIVIYLVNPFLMGGEQSPLAARVVTVALMRAFNALLYRLASKRRPQLQLEIVSLQSILDYTGVSVDILKDDRGRLNAFDQGRAEKNLNERLSSMDSMKMVAFSVYSQSRIVLADVVRGMLPKSMTRFGPASAMGDLLDELDKKEPIFYKVRIPYSKVMNYEIEDIKLMNVFLEMHNRICRDYMAFFFCFAFFLLKYLKTSHQLCYSIHFVETLCCLHIIRPSIGVRA</sequence>
<name>A0ABD6EK01_9BILA</name>
<feature type="region of interest" description="Disordered" evidence="8">
    <location>
        <begin position="431"/>
        <end position="454"/>
    </location>
</feature>
<evidence type="ECO:0000256" key="6">
    <source>
        <dbReference type="ARBA" id="ARBA00023163"/>
    </source>
</evidence>
<evidence type="ECO:0000256" key="1">
    <source>
        <dbReference type="ARBA" id="ARBA00004123"/>
    </source>
</evidence>
<comment type="caution">
    <text evidence="11">The sequence shown here is derived from an EMBL/GenBank/DDBJ whole genome shotgun (WGS) entry which is preliminary data.</text>
</comment>
<feature type="compositionally biased region" description="Polar residues" evidence="8">
    <location>
        <begin position="2015"/>
        <end position="2026"/>
    </location>
</feature>
<feature type="domain" description="MID" evidence="10">
    <location>
        <begin position="1877"/>
        <end position="2214"/>
    </location>
</feature>
<evidence type="ECO:0000256" key="5">
    <source>
        <dbReference type="ARBA" id="ARBA00023015"/>
    </source>
</evidence>
<dbReference type="GO" id="GO:0005634">
    <property type="term" value="C:nucleus"/>
    <property type="evidence" value="ECO:0007669"/>
    <property type="project" value="UniProtKB-SubCell"/>
</dbReference>
<keyword evidence="6" id="KW-0804">Transcription</keyword>
<dbReference type="PANTHER" id="PTHR48249">
    <property type="entry name" value="MEDIATOR OF RNA POLYMERASE II TRANSCRIPTION SUBUNIT 13"/>
    <property type="match status" value="1"/>
</dbReference>
<feature type="compositionally biased region" description="Basic and acidic residues" evidence="8">
    <location>
        <begin position="442"/>
        <end position="454"/>
    </location>
</feature>
<feature type="region of interest" description="Disordered" evidence="8">
    <location>
        <begin position="689"/>
        <end position="719"/>
    </location>
</feature>
<gene>
    <name evidence="11" type="ORF">AB6A40_003299</name>
</gene>
<accession>A0ABD6EK01</accession>
<reference evidence="11 12" key="1">
    <citation type="submission" date="2024-08" db="EMBL/GenBank/DDBJ databases">
        <title>Gnathostoma spinigerum genome.</title>
        <authorList>
            <person name="Gonzalez-Bertolin B."/>
            <person name="Monzon S."/>
            <person name="Zaballos A."/>
            <person name="Jimenez P."/>
            <person name="Dekumyoy P."/>
            <person name="Varona S."/>
            <person name="Cuesta I."/>
            <person name="Sumanam S."/>
            <person name="Adisakwattana P."/>
            <person name="Gasser R.B."/>
            <person name="Hernandez-Gonzalez A."/>
            <person name="Young N.D."/>
            <person name="Perteguer M.J."/>
        </authorList>
    </citation>
    <scope>NUCLEOTIDE SEQUENCE [LARGE SCALE GENOMIC DNA]</scope>
    <source>
        <strain evidence="11">AL3</strain>
        <tissue evidence="11">Liver</tissue>
    </source>
</reference>
<comment type="similarity">
    <text evidence="2">Belongs to the Mediator complex subunit 13 family.</text>
</comment>
<feature type="domain" description="Mediator complex subunit Med13 N-terminal" evidence="9">
    <location>
        <begin position="12"/>
        <end position="238"/>
    </location>
</feature>
<dbReference type="Proteomes" id="UP001608902">
    <property type="component" value="Unassembled WGS sequence"/>
</dbReference>
<feature type="region of interest" description="Disordered" evidence="8">
    <location>
        <begin position="538"/>
        <end position="568"/>
    </location>
</feature>
<feature type="compositionally biased region" description="Polar residues" evidence="8">
    <location>
        <begin position="2042"/>
        <end position="2062"/>
    </location>
</feature>
<evidence type="ECO:0000313" key="11">
    <source>
        <dbReference type="EMBL" id="MFH4976590.1"/>
    </source>
</evidence>
<dbReference type="PANTHER" id="PTHR48249:SF3">
    <property type="entry name" value="MEDIATOR OF RNA POLYMERASE II TRANSCRIPTION SUBUNIT 13"/>
    <property type="match status" value="1"/>
</dbReference>
<evidence type="ECO:0000313" key="12">
    <source>
        <dbReference type="Proteomes" id="UP001608902"/>
    </source>
</evidence>
<feature type="compositionally biased region" description="Polar residues" evidence="8">
    <location>
        <begin position="704"/>
        <end position="713"/>
    </location>
</feature>
<keyword evidence="5" id="KW-0805">Transcription regulation</keyword>
<feature type="region of interest" description="Disordered" evidence="8">
    <location>
        <begin position="2003"/>
        <end position="2082"/>
    </location>
</feature>
<feature type="compositionally biased region" description="Low complexity" evidence="8">
    <location>
        <begin position="2072"/>
        <end position="2082"/>
    </location>
</feature>
<dbReference type="InterPro" id="IPR051139">
    <property type="entry name" value="Mediator_complx_sub13"/>
</dbReference>
<evidence type="ECO:0000256" key="2">
    <source>
        <dbReference type="ARBA" id="ARBA00009354"/>
    </source>
</evidence>
<dbReference type="Pfam" id="PF11597">
    <property type="entry name" value="Med13_N"/>
    <property type="match status" value="1"/>
</dbReference>
<evidence type="ECO:0000256" key="4">
    <source>
        <dbReference type="ARBA" id="ARBA00022491"/>
    </source>
</evidence>
<feature type="region of interest" description="Disordered" evidence="8">
    <location>
        <begin position="897"/>
        <end position="954"/>
    </location>
</feature>
<proteinExistence type="inferred from homology"/>
<evidence type="ECO:0000256" key="7">
    <source>
        <dbReference type="ARBA" id="ARBA00023242"/>
    </source>
</evidence>
<dbReference type="InterPro" id="IPR041285">
    <property type="entry name" value="MID_MedPIWI"/>
</dbReference>
<evidence type="ECO:0000259" key="9">
    <source>
        <dbReference type="Pfam" id="PF11597"/>
    </source>
</evidence>
<keyword evidence="12" id="KW-1185">Reference proteome</keyword>
<dbReference type="EMBL" id="JBGFUD010001659">
    <property type="protein sequence ID" value="MFH4976590.1"/>
    <property type="molecule type" value="Genomic_DNA"/>
</dbReference>
<keyword evidence="4" id="KW-0678">Repressor</keyword>
<feature type="compositionally biased region" description="Low complexity" evidence="8">
    <location>
        <begin position="538"/>
        <end position="547"/>
    </location>
</feature>
<organism evidence="11 12">
    <name type="scientific">Gnathostoma spinigerum</name>
    <dbReference type="NCBI Taxonomy" id="75299"/>
    <lineage>
        <taxon>Eukaryota</taxon>
        <taxon>Metazoa</taxon>
        <taxon>Ecdysozoa</taxon>
        <taxon>Nematoda</taxon>
        <taxon>Chromadorea</taxon>
        <taxon>Rhabditida</taxon>
        <taxon>Spirurina</taxon>
        <taxon>Gnathostomatomorpha</taxon>
        <taxon>Gnathostomatoidea</taxon>
        <taxon>Gnathostomatidae</taxon>
        <taxon>Gnathostoma</taxon>
    </lineage>
</organism>
<evidence type="ECO:0000256" key="3">
    <source>
        <dbReference type="ARBA" id="ARBA00019618"/>
    </source>
</evidence>